<keyword evidence="4" id="KW-1185">Reference proteome</keyword>
<name>Q0F047_9PROT</name>
<proteinExistence type="predicted"/>
<protein>
    <submittedName>
        <fullName evidence="3">TrkA-N</fullName>
    </submittedName>
</protein>
<dbReference type="Proteomes" id="UP000005297">
    <property type="component" value="Unassembled WGS sequence"/>
</dbReference>
<accession>Q0F047</accession>
<dbReference type="eggNOG" id="COG1226">
    <property type="taxonomic scope" value="Bacteria"/>
</dbReference>
<comment type="caution">
    <text evidence="3">The sequence shown here is derived from an EMBL/GenBank/DDBJ whole genome shotgun (WGS) entry which is preliminary data.</text>
</comment>
<dbReference type="SUPFAM" id="SSF51735">
    <property type="entry name" value="NAD(P)-binding Rossmann-fold domains"/>
    <property type="match status" value="2"/>
</dbReference>
<dbReference type="InterPro" id="IPR036291">
    <property type="entry name" value="NAD(P)-bd_dom_sf"/>
</dbReference>
<keyword evidence="1" id="KW-1133">Transmembrane helix</keyword>
<keyword evidence="1" id="KW-0472">Membrane</keyword>
<dbReference type="AlphaFoldDB" id="Q0F047"/>
<dbReference type="InterPro" id="IPR050721">
    <property type="entry name" value="Trk_Ktr_HKT_K-transport"/>
</dbReference>
<evidence type="ECO:0000259" key="2">
    <source>
        <dbReference type="PROSITE" id="PS51201"/>
    </source>
</evidence>
<reference evidence="3 4" key="1">
    <citation type="submission" date="2006-09" db="EMBL/GenBank/DDBJ databases">
        <authorList>
            <person name="Emerson D."/>
            <person name="Ferriera S."/>
            <person name="Johnson J."/>
            <person name="Kravitz S."/>
            <person name="Halpern A."/>
            <person name="Remington K."/>
            <person name="Beeson K."/>
            <person name="Tran B."/>
            <person name="Rogers Y.-H."/>
            <person name="Friedman R."/>
            <person name="Venter J.C."/>
        </authorList>
    </citation>
    <scope>NUCLEOTIDE SEQUENCE [LARGE SCALE GENOMIC DNA]</scope>
    <source>
        <strain evidence="3 4">PV-1</strain>
    </source>
</reference>
<feature type="transmembrane region" description="Helical" evidence="1">
    <location>
        <begin position="37"/>
        <end position="57"/>
    </location>
</feature>
<gene>
    <name evidence="3" type="ORF">SPV1_09088</name>
</gene>
<evidence type="ECO:0000313" key="3">
    <source>
        <dbReference type="EMBL" id="EAU54837.1"/>
    </source>
</evidence>
<dbReference type="GO" id="GO:0006813">
    <property type="term" value="P:potassium ion transport"/>
    <property type="evidence" value="ECO:0007669"/>
    <property type="project" value="InterPro"/>
</dbReference>
<dbReference type="EMBL" id="AATS01000005">
    <property type="protein sequence ID" value="EAU54837.1"/>
    <property type="molecule type" value="Genomic_DNA"/>
</dbReference>
<dbReference type="InParanoid" id="Q0F047"/>
<dbReference type="RefSeq" id="WP_009849338.1">
    <property type="nucleotide sequence ID" value="NZ_DS022294.1"/>
</dbReference>
<dbReference type="Pfam" id="PF02254">
    <property type="entry name" value="TrkA_N"/>
    <property type="match status" value="2"/>
</dbReference>
<feature type="transmembrane region" description="Helical" evidence="1">
    <location>
        <begin position="63"/>
        <end position="87"/>
    </location>
</feature>
<dbReference type="InterPro" id="IPR003148">
    <property type="entry name" value="RCK_N"/>
</dbReference>
<dbReference type="OrthoDB" id="9781411at2"/>
<dbReference type="STRING" id="314344.AL013_13645"/>
<feature type="transmembrane region" description="Helical" evidence="1">
    <location>
        <begin position="6"/>
        <end position="25"/>
    </location>
</feature>
<dbReference type="eggNOG" id="COG0569">
    <property type="taxonomic scope" value="Bacteria"/>
</dbReference>
<dbReference type="PANTHER" id="PTHR43833">
    <property type="entry name" value="POTASSIUM CHANNEL PROTEIN 2-RELATED-RELATED"/>
    <property type="match status" value="1"/>
</dbReference>
<dbReference type="HOGENOM" id="CLU_023787_0_0_0"/>
<sequence length="544" mass="60832">MPLIIMISVSSISILGMVLIPGVDASGHPYHMTFFEAFYFVSFMSTTIGFGEIPYAFTVGQRFWVALCIYPTVIAWLYTFGSILTLMQDKAFRQTLYHTIYARYVRNIREPFYLVCGYGTSGRLLVHRLTHENRQCVVIDVNEQFISELAIDDLHLFVPGLSADASESEHLVRAGLKHPMCRAIAAITDNDQVNLKIAITSRLLHPDLIVVARSEHRDVTASMHAFGTHHVIDPFEAFAEDMANLLVRPAHFRFQSLLAERLDPVDLAARASSLRDSQWILCGFGRLGQAIHKSLTAVGVKVVVIDAFPDKSALPDGSIIARGTQKETLIQAGIMSAGGIIAATSDDADNLSIMMAAKQLNDRVFLVARQETRTDDALFGACGLDMIMQPNYVVVRKAHAWLSMPLLQDFSSDLSIVSDAVAESILKRIEARVPVDEFETWQLEINDYEAPAITELLEKGREIRIADLLRDPWHPEKTQPYIALFARQDDSRWMLPGGSQPLQVGMKLLFCGHRTTAWRAALYHKEALNFALETESLEEERQPG</sequence>
<dbReference type="SUPFAM" id="SSF81324">
    <property type="entry name" value="Voltage-gated potassium channels"/>
    <property type="match status" value="1"/>
</dbReference>
<dbReference type="Gene3D" id="3.40.50.720">
    <property type="entry name" value="NAD(P)-binding Rossmann-like Domain"/>
    <property type="match status" value="2"/>
</dbReference>
<organism evidence="3 4">
    <name type="scientific">Mariprofundus ferrooxydans PV-1</name>
    <dbReference type="NCBI Taxonomy" id="314345"/>
    <lineage>
        <taxon>Bacteria</taxon>
        <taxon>Pseudomonadati</taxon>
        <taxon>Pseudomonadota</taxon>
        <taxon>Candidatius Mariprofundia</taxon>
        <taxon>Mariprofundales</taxon>
        <taxon>Mariprofundaceae</taxon>
        <taxon>Mariprofundus</taxon>
    </lineage>
</organism>
<evidence type="ECO:0000313" key="4">
    <source>
        <dbReference type="Proteomes" id="UP000005297"/>
    </source>
</evidence>
<keyword evidence="1" id="KW-0812">Transmembrane</keyword>
<dbReference type="PROSITE" id="PS51201">
    <property type="entry name" value="RCK_N"/>
    <property type="match status" value="1"/>
</dbReference>
<feature type="domain" description="RCK N-terminal" evidence="2">
    <location>
        <begin position="110"/>
        <end position="232"/>
    </location>
</feature>
<evidence type="ECO:0000256" key="1">
    <source>
        <dbReference type="SAM" id="Phobius"/>
    </source>
</evidence>